<dbReference type="AlphaFoldDB" id="A0A553P4K9"/>
<dbReference type="PANTHER" id="PTHR33327:SF3">
    <property type="entry name" value="RNA-DIRECTED DNA POLYMERASE"/>
    <property type="match status" value="1"/>
</dbReference>
<dbReference type="STRING" id="6832.A0A553P4K9"/>
<dbReference type="InterPro" id="IPR055469">
    <property type="entry name" value="DUF7041"/>
</dbReference>
<reference evidence="2 3" key="1">
    <citation type="journal article" date="2018" name="Nat. Ecol. Evol.">
        <title>Genomic signatures of mitonuclear coevolution across populations of Tigriopus californicus.</title>
        <authorList>
            <person name="Barreto F.S."/>
            <person name="Watson E.T."/>
            <person name="Lima T.G."/>
            <person name="Willett C.S."/>
            <person name="Edmands S."/>
            <person name="Li W."/>
            <person name="Burton R.S."/>
        </authorList>
    </citation>
    <scope>NUCLEOTIDE SEQUENCE [LARGE SCALE GENOMIC DNA]</scope>
    <source>
        <strain evidence="2 3">San Diego</strain>
    </source>
</reference>
<dbReference type="Pfam" id="PF23055">
    <property type="entry name" value="DUF7041"/>
    <property type="match status" value="1"/>
</dbReference>
<gene>
    <name evidence="2" type="ORF">TCAL_17130</name>
</gene>
<evidence type="ECO:0000313" key="2">
    <source>
        <dbReference type="EMBL" id="TRY72628.1"/>
    </source>
</evidence>
<organism evidence="2 3">
    <name type="scientific">Tigriopus californicus</name>
    <name type="common">Marine copepod</name>
    <dbReference type="NCBI Taxonomy" id="6832"/>
    <lineage>
        <taxon>Eukaryota</taxon>
        <taxon>Metazoa</taxon>
        <taxon>Ecdysozoa</taxon>
        <taxon>Arthropoda</taxon>
        <taxon>Crustacea</taxon>
        <taxon>Multicrustacea</taxon>
        <taxon>Hexanauplia</taxon>
        <taxon>Copepoda</taxon>
        <taxon>Harpacticoida</taxon>
        <taxon>Harpacticidae</taxon>
        <taxon>Tigriopus</taxon>
    </lineage>
</organism>
<proteinExistence type="predicted"/>
<feature type="domain" description="DUF7041" evidence="1">
    <location>
        <begin position="17"/>
        <end position="90"/>
    </location>
</feature>
<sequence length="133" mass="14963">MAGASVKLPPLSESFVDIWFARAEAMFLKAGIRAQDMKATHAISILSNDQLVKVHKAITEPRTGNKYDDLWDALKGKMKKSPFENVHRLVTEEQLGAQLPSELLCHCEMLVQPKDLAPDLFKQLFLIKLPIHV</sequence>
<dbReference type="Proteomes" id="UP000318571">
    <property type="component" value="Chromosome 7"/>
</dbReference>
<comment type="caution">
    <text evidence="2">The sequence shown here is derived from an EMBL/GenBank/DDBJ whole genome shotgun (WGS) entry which is preliminary data.</text>
</comment>
<keyword evidence="3" id="KW-1185">Reference proteome</keyword>
<name>A0A553P4K9_TIGCA</name>
<evidence type="ECO:0000313" key="3">
    <source>
        <dbReference type="Proteomes" id="UP000318571"/>
    </source>
</evidence>
<accession>A0A553P4K9</accession>
<protein>
    <recommendedName>
        <fullName evidence="1">DUF7041 domain-containing protein</fullName>
    </recommendedName>
</protein>
<dbReference type="EMBL" id="VCGU01000008">
    <property type="protein sequence ID" value="TRY72628.1"/>
    <property type="molecule type" value="Genomic_DNA"/>
</dbReference>
<evidence type="ECO:0000259" key="1">
    <source>
        <dbReference type="Pfam" id="PF23055"/>
    </source>
</evidence>
<dbReference type="PANTHER" id="PTHR33327">
    <property type="entry name" value="ENDONUCLEASE"/>
    <property type="match status" value="1"/>
</dbReference>